<organism evidence="1 2">
    <name type="scientific">Polyplax serrata</name>
    <name type="common">Common mouse louse</name>
    <dbReference type="NCBI Taxonomy" id="468196"/>
    <lineage>
        <taxon>Eukaryota</taxon>
        <taxon>Metazoa</taxon>
        <taxon>Ecdysozoa</taxon>
        <taxon>Arthropoda</taxon>
        <taxon>Hexapoda</taxon>
        <taxon>Insecta</taxon>
        <taxon>Pterygota</taxon>
        <taxon>Neoptera</taxon>
        <taxon>Paraneoptera</taxon>
        <taxon>Psocodea</taxon>
        <taxon>Troctomorpha</taxon>
        <taxon>Phthiraptera</taxon>
        <taxon>Anoplura</taxon>
        <taxon>Polyplacidae</taxon>
        <taxon>Polyplax</taxon>
    </lineage>
</organism>
<comment type="caution">
    <text evidence="1">The sequence shown here is derived from an EMBL/GenBank/DDBJ whole genome shotgun (WGS) entry which is preliminary data.</text>
</comment>
<name>A0AAN8S7E5_POLSC</name>
<proteinExistence type="predicted"/>
<accession>A0AAN8S7E5</accession>
<dbReference type="AlphaFoldDB" id="A0AAN8S7E5"/>
<sequence>MPFWDCYQTYEHTPFWNSALCTFRPVETEQLVVGWYRCQTIARAGVGKRSSLDFNCTTLNATDHPHQYGCLSHLGLGCRNNPGRIPYWFDGNCCEAAKTAPLSSCTYFSSRDEKKRSISGVG</sequence>
<dbReference type="EMBL" id="JAWJWE010000005">
    <property type="protein sequence ID" value="KAK6634411.1"/>
    <property type="molecule type" value="Genomic_DNA"/>
</dbReference>
<evidence type="ECO:0000313" key="1">
    <source>
        <dbReference type="EMBL" id="KAK6634411.1"/>
    </source>
</evidence>
<reference evidence="1 2" key="1">
    <citation type="submission" date="2023-10" db="EMBL/GenBank/DDBJ databases">
        <title>Genomes of two closely related lineages of the louse Polyplax serrata with different host specificities.</title>
        <authorList>
            <person name="Martinu J."/>
            <person name="Tarabai H."/>
            <person name="Stefka J."/>
            <person name="Hypsa V."/>
        </authorList>
    </citation>
    <scope>NUCLEOTIDE SEQUENCE [LARGE SCALE GENOMIC DNA]</scope>
    <source>
        <strain evidence="1">HR10_N</strain>
    </source>
</reference>
<protein>
    <submittedName>
        <fullName evidence="1">Uncharacterized protein</fullName>
    </submittedName>
</protein>
<evidence type="ECO:0000313" key="2">
    <source>
        <dbReference type="Proteomes" id="UP001372834"/>
    </source>
</evidence>
<dbReference type="Proteomes" id="UP001372834">
    <property type="component" value="Unassembled WGS sequence"/>
</dbReference>
<gene>
    <name evidence="1" type="ORF">RUM43_011812</name>
</gene>